<reference evidence="2 3" key="1">
    <citation type="submission" date="2019-07" db="EMBL/GenBank/DDBJ databases">
        <title>Whole genome shotgun sequence of Empedobacter brevis NBRC 14943.</title>
        <authorList>
            <person name="Hosoyama A."/>
            <person name="Uohara A."/>
            <person name="Ohji S."/>
            <person name="Ichikawa N."/>
        </authorList>
    </citation>
    <scope>NUCLEOTIDE SEQUENCE [LARGE SCALE GENOMIC DNA]</scope>
    <source>
        <strain evidence="2 3">NBRC 14943</strain>
    </source>
</reference>
<keyword evidence="2" id="KW-0808">Transferase</keyword>
<dbReference type="EMBL" id="BJXC01000010">
    <property type="protein sequence ID" value="GEM51882.1"/>
    <property type="molecule type" value="Genomic_DNA"/>
</dbReference>
<dbReference type="InterPro" id="IPR000182">
    <property type="entry name" value="GNAT_dom"/>
</dbReference>
<name>A0A511NGF1_9FLAO</name>
<evidence type="ECO:0000313" key="2">
    <source>
        <dbReference type="EMBL" id="GEM51882.1"/>
    </source>
</evidence>
<accession>A0A511NGF1</accession>
<protein>
    <submittedName>
        <fullName evidence="2">Acetyltransferase</fullName>
    </submittedName>
</protein>
<keyword evidence="3" id="KW-1185">Reference proteome</keyword>
<dbReference type="PROSITE" id="PS51186">
    <property type="entry name" value="GNAT"/>
    <property type="match status" value="1"/>
</dbReference>
<dbReference type="InterPro" id="IPR051531">
    <property type="entry name" value="N-acetyltransferase"/>
</dbReference>
<dbReference type="Pfam" id="PF13302">
    <property type="entry name" value="Acetyltransf_3"/>
    <property type="match status" value="1"/>
</dbReference>
<dbReference type="AlphaFoldDB" id="A0A511NGF1"/>
<dbReference type="Proteomes" id="UP000321245">
    <property type="component" value="Unassembled WGS sequence"/>
</dbReference>
<organism evidence="2 3">
    <name type="scientific">Empedobacter brevis NBRC 14943 = ATCC 43319</name>
    <dbReference type="NCBI Taxonomy" id="1218108"/>
    <lineage>
        <taxon>Bacteria</taxon>
        <taxon>Pseudomonadati</taxon>
        <taxon>Bacteroidota</taxon>
        <taxon>Flavobacteriia</taxon>
        <taxon>Flavobacteriales</taxon>
        <taxon>Weeksellaceae</taxon>
        <taxon>Empedobacter</taxon>
    </lineage>
</organism>
<dbReference type="SUPFAM" id="SSF55729">
    <property type="entry name" value="Acyl-CoA N-acyltransferases (Nat)"/>
    <property type="match status" value="1"/>
</dbReference>
<dbReference type="PANTHER" id="PTHR43792:SF1">
    <property type="entry name" value="N-ACETYLTRANSFERASE DOMAIN-CONTAINING PROTEIN"/>
    <property type="match status" value="1"/>
</dbReference>
<dbReference type="Gene3D" id="3.40.630.30">
    <property type="match status" value="1"/>
</dbReference>
<evidence type="ECO:0000259" key="1">
    <source>
        <dbReference type="PROSITE" id="PS51186"/>
    </source>
</evidence>
<dbReference type="PANTHER" id="PTHR43792">
    <property type="entry name" value="GNAT FAMILY, PUTATIVE (AFU_ORTHOLOGUE AFUA_3G00765)-RELATED-RELATED"/>
    <property type="match status" value="1"/>
</dbReference>
<proteinExistence type="predicted"/>
<sequence length="183" mass="21358">MDKMKLETERLILRSWNVSDAENLFQYAKDERVGPVAGWPPHKSIEESKEIIETVFSYPEIYAVTLKETGEAIGCIGLLIGENSNFDLPENEGEVAYWVGVPHWGKGYIPEALNELIKHAFVNLELTDLWCGFYEENIKSLRAQSKCGFTFSHKTENKFDRYFKDERIEVITRLRYQDWKKNQ</sequence>
<comment type="caution">
    <text evidence="2">The sequence shown here is derived from an EMBL/GenBank/DDBJ whole genome shotgun (WGS) entry which is preliminary data.</text>
</comment>
<evidence type="ECO:0000313" key="3">
    <source>
        <dbReference type="Proteomes" id="UP000321245"/>
    </source>
</evidence>
<gene>
    <name evidence="2" type="ORF">EB1_16720</name>
</gene>
<dbReference type="STRING" id="1218108.GCA_000382425_03012"/>
<feature type="domain" description="N-acetyltransferase" evidence="1">
    <location>
        <begin position="11"/>
        <end position="177"/>
    </location>
</feature>
<dbReference type="GO" id="GO:0016747">
    <property type="term" value="F:acyltransferase activity, transferring groups other than amino-acyl groups"/>
    <property type="evidence" value="ECO:0007669"/>
    <property type="project" value="InterPro"/>
</dbReference>
<dbReference type="InterPro" id="IPR016181">
    <property type="entry name" value="Acyl_CoA_acyltransferase"/>
</dbReference>